<organism evidence="1 2">
    <name type="scientific">Lodderomyces beijingensis</name>
    <dbReference type="NCBI Taxonomy" id="1775926"/>
    <lineage>
        <taxon>Eukaryota</taxon>
        <taxon>Fungi</taxon>
        <taxon>Dikarya</taxon>
        <taxon>Ascomycota</taxon>
        <taxon>Saccharomycotina</taxon>
        <taxon>Pichiomycetes</taxon>
        <taxon>Debaryomycetaceae</taxon>
        <taxon>Candida/Lodderomyces clade</taxon>
        <taxon>Lodderomyces</taxon>
    </lineage>
</organism>
<reference evidence="1 2" key="1">
    <citation type="submission" date="2024-03" db="EMBL/GenBank/DDBJ databases">
        <authorList>
            <person name="Brejova B."/>
        </authorList>
    </citation>
    <scope>NUCLEOTIDE SEQUENCE [LARGE SCALE GENOMIC DNA]</scope>
    <source>
        <strain evidence="1 2">CBS 14171</strain>
    </source>
</reference>
<dbReference type="Proteomes" id="UP001497383">
    <property type="component" value="Chromosome 1"/>
</dbReference>
<dbReference type="InterPro" id="IPR045114">
    <property type="entry name" value="Csn12-like"/>
</dbReference>
<protein>
    <recommendedName>
        <fullName evidence="3">PCI domain-containing protein</fullName>
    </recommendedName>
</protein>
<proteinExistence type="predicted"/>
<gene>
    <name evidence="1" type="ORF">LODBEIA_P05490</name>
</gene>
<keyword evidence="2" id="KW-1185">Reference proteome</keyword>
<name>A0ABP0ZDS0_9ASCO</name>
<dbReference type="PANTHER" id="PTHR12732:SF8">
    <property type="entry name" value="NUCLEAR MRNA EXPORT PROTEIN THP1"/>
    <property type="match status" value="1"/>
</dbReference>
<sequence>MTVEQFLADINRTFTGPQDDQKFQTLTRLLCVDPTENRYVTSIYNNTAASSHVSSSIHTEYDADWPAFGSVVSSFIRLCQLCDPWSALRSFDLYTTYLNDLSIAFNNNNFGWLLSGVIKSTIGMVLPWALRLDRSMFQREQGGRYRLGFMASVLLKIFNNIRVNDTNKYKKSIMLYLGNKLCYIYWKLDNPLLCRNIFSNMNNTSLKIDDFPRGEQLKYRFYLAKYYFIKYELIECFRHLSWCLVNTSSAKNQKLVIELLLPVSLVLGKKPNFGSLQQQVHDASVHEALHIYSELFRVVARGDHQSFTLLLERNHHYLKRNNALLLMNRVEILLYRNLVRHVWRILGQPLSVAIDVVPTLESDSLFKENLFVSLIDSNMIKGKLTTKGVLVLSKTDTFPDVFDIYTKRFGTRNGQANDWM</sequence>
<evidence type="ECO:0000313" key="2">
    <source>
        <dbReference type="Proteomes" id="UP001497383"/>
    </source>
</evidence>
<accession>A0ABP0ZDS0</accession>
<dbReference type="GeneID" id="92205745"/>
<dbReference type="PANTHER" id="PTHR12732">
    <property type="entry name" value="UNCHARACTERIZED PROTEASOME COMPONENT REGION PCI-CONTAINING"/>
    <property type="match status" value="1"/>
</dbReference>
<evidence type="ECO:0000313" key="1">
    <source>
        <dbReference type="EMBL" id="CAK9435935.1"/>
    </source>
</evidence>
<dbReference type="RefSeq" id="XP_066827487.1">
    <property type="nucleotide sequence ID" value="XM_066975827.1"/>
</dbReference>
<dbReference type="EMBL" id="OZ022405">
    <property type="protein sequence ID" value="CAK9435935.1"/>
    <property type="molecule type" value="Genomic_DNA"/>
</dbReference>
<evidence type="ECO:0008006" key="3">
    <source>
        <dbReference type="Google" id="ProtNLM"/>
    </source>
</evidence>